<feature type="compositionally biased region" description="Basic and acidic residues" evidence="1">
    <location>
        <begin position="448"/>
        <end position="473"/>
    </location>
</feature>
<sequence length="473" mass="51279">MWCLSIVPVPASAPPNATPWRRDAAAKGAAPPCFAMGASQIAKDRRTEHHCNALHSTDKGVLAARHEVALGYRRRMIAVERLGWHGKHSALMLTSLALYGPERRHDAQAPDFASFPSSQGPWLIDARPTERPDGLERPPSRAGRRLEMKRRAHLGRVSPNKSRMSMLRAFGSCRWDSGRGHYEEDNGDAGYCKRGRSKPPKIRVSQQARGSPDVSRLNGAIDSTPGQATPRAASTAPRGSRACDVAAMDGRRSKPMPLVQGCLLAHAVFLDDPCLNAHNGTLDVESRPSARHVPTRPPILYGSYSVDGSCDREGRMEDSRARRADIDDGMRSLSGDDCIVSRSKRLFAGPDVTSGRPLFPVNDPRRHLHRSSTCPADKTNSTGPYSAEDDAERPVTGMSGRETRAVMVETGARAPVRTGGVCATSSSVSSGHDHEPTVEADGGPSVGTREKRPDAGPEDDRPRRGHQERDEAT</sequence>
<feature type="region of interest" description="Disordered" evidence="1">
    <location>
        <begin position="109"/>
        <end position="154"/>
    </location>
</feature>
<evidence type="ECO:0000313" key="3">
    <source>
        <dbReference type="Proteomes" id="UP001287286"/>
    </source>
</evidence>
<feature type="region of interest" description="Disordered" evidence="1">
    <location>
        <begin position="193"/>
        <end position="240"/>
    </location>
</feature>
<dbReference type="Proteomes" id="UP001287286">
    <property type="component" value="Unassembled WGS sequence"/>
</dbReference>
<feature type="region of interest" description="Disordered" evidence="1">
    <location>
        <begin position="349"/>
        <end position="473"/>
    </location>
</feature>
<dbReference type="EMBL" id="JAWRVI010000037">
    <property type="protein sequence ID" value="KAK4086829.1"/>
    <property type="molecule type" value="Genomic_DNA"/>
</dbReference>
<comment type="caution">
    <text evidence="2">The sequence shown here is derived from an EMBL/GenBank/DDBJ whole genome shotgun (WGS) entry which is preliminary data.</text>
</comment>
<reference evidence="2 3" key="1">
    <citation type="journal article" date="2024" name="Microbiol. Resour. Announc.">
        <title>Genome annotations for the ascomycete fungi Trichoderma harzianum, Trichoderma aggressivum, and Purpureocillium lilacinum.</title>
        <authorList>
            <person name="Beijen E.P.W."/>
            <person name="Ohm R.A."/>
        </authorList>
    </citation>
    <scope>NUCLEOTIDE SEQUENCE [LARGE SCALE GENOMIC DNA]</scope>
    <source>
        <strain evidence="2 3">CBS 150709</strain>
    </source>
</reference>
<evidence type="ECO:0000256" key="1">
    <source>
        <dbReference type="SAM" id="MobiDB-lite"/>
    </source>
</evidence>
<feature type="compositionally biased region" description="Basic and acidic residues" evidence="1">
    <location>
        <begin position="127"/>
        <end position="139"/>
    </location>
</feature>
<gene>
    <name evidence="2" type="ORF">Purlil1_8779</name>
</gene>
<protein>
    <submittedName>
        <fullName evidence="2">Uncharacterized protein</fullName>
    </submittedName>
</protein>
<name>A0ABR0BRZ7_PURLI</name>
<feature type="compositionally biased region" description="Polar residues" evidence="1">
    <location>
        <begin position="371"/>
        <end position="384"/>
    </location>
</feature>
<evidence type="ECO:0000313" key="2">
    <source>
        <dbReference type="EMBL" id="KAK4086829.1"/>
    </source>
</evidence>
<keyword evidence="3" id="KW-1185">Reference proteome</keyword>
<organism evidence="2 3">
    <name type="scientific">Purpureocillium lilacinum</name>
    <name type="common">Paecilomyces lilacinus</name>
    <dbReference type="NCBI Taxonomy" id="33203"/>
    <lineage>
        <taxon>Eukaryota</taxon>
        <taxon>Fungi</taxon>
        <taxon>Dikarya</taxon>
        <taxon>Ascomycota</taxon>
        <taxon>Pezizomycotina</taxon>
        <taxon>Sordariomycetes</taxon>
        <taxon>Hypocreomycetidae</taxon>
        <taxon>Hypocreales</taxon>
        <taxon>Ophiocordycipitaceae</taxon>
        <taxon>Purpureocillium</taxon>
    </lineage>
</organism>
<accession>A0ABR0BRZ7</accession>
<proteinExistence type="predicted"/>